<accession>A0ACC1XE33</accession>
<reference evidence="1 2" key="1">
    <citation type="journal article" date="2023" name="Science">
        <title>Complex scaffold remodeling in plant triterpene biosynthesis.</title>
        <authorList>
            <person name="De La Pena R."/>
            <person name="Hodgson H."/>
            <person name="Liu J.C."/>
            <person name="Stephenson M.J."/>
            <person name="Martin A.C."/>
            <person name="Owen C."/>
            <person name="Harkess A."/>
            <person name="Leebens-Mack J."/>
            <person name="Jimenez L.E."/>
            <person name="Osbourn A."/>
            <person name="Sattely E.S."/>
        </authorList>
    </citation>
    <scope>NUCLEOTIDE SEQUENCE [LARGE SCALE GENOMIC DNA]</scope>
    <source>
        <strain evidence="2">cv. JPN11</strain>
        <tissue evidence="1">Leaf</tissue>
    </source>
</reference>
<comment type="caution">
    <text evidence="1">The sequence shown here is derived from an EMBL/GenBank/DDBJ whole genome shotgun (WGS) entry which is preliminary data.</text>
</comment>
<dbReference type="EMBL" id="CM051403">
    <property type="protein sequence ID" value="KAJ4709514.1"/>
    <property type="molecule type" value="Genomic_DNA"/>
</dbReference>
<gene>
    <name evidence="1" type="ORF">OWV82_019293</name>
</gene>
<proteinExistence type="predicted"/>
<name>A0ACC1XE33_MELAZ</name>
<protein>
    <submittedName>
        <fullName evidence="1">NAC domain</fullName>
    </submittedName>
</protein>
<dbReference type="Proteomes" id="UP001164539">
    <property type="component" value="Chromosome 10"/>
</dbReference>
<sequence length="590" mass="66051">MAPSTSTGCDGICLSKSAASKLADESVKWEDREKPIGIRFKPSDEALARIFVGKAFGCTDNIVSQFIKEINVYEREPRDLLRSAHPFGEGKMYFYTYIEKKYSEGKTIKREVSEAGLWKKTGPISFIHAMHNGKMLSVKKTSLAFYKKIGGKSGQEKKTPWLMKEYTFECKNSRNSGKYLFALCVIYFKSDGKQQMLSESENESRDGRSEKSSMPVPDHMEAGSSQVATTTASSSFLSATQSSNPACQKYFNLPFSNRQLYPTPNNPETTLEHQIFFDPNYQNAGMASQAASYPNFYNDPNIYNQSSFSEPVPDDLVFNNLPVVPQPDPHEYPNSSVVPESNALVSTNLFDKNGHLEPYLDSIANFNCILRDLSPDYFAGLPSNDDRLQHFDNYAHGSNQQQPESSHFPIDRLVEQPTDSAMTWGSSEEQAVGMTPIAARPFHQSPLFADVSDGPNDQITQQASDSVMACNPCEQQLVGMTPIAARPFYQSPLFANVSDEPNDQITQQASDSVMACNPCEQQPAGITPIAAQPFHQPFLIENNGLLYDSDSAMTWNQSQQQFFPMRQFTTIEDQLFLCGYEPMREFQSYS</sequence>
<evidence type="ECO:0000313" key="2">
    <source>
        <dbReference type="Proteomes" id="UP001164539"/>
    </source>
</evidence>
<evidence type="ECO:0000313" key="1">
    <source>
        <dbReference type="EMBL" id="KAJ4709514.1"/>
    </source>
</evidence>
<keyword evidence="2" id="KW-1185">Reference proteome</keyword>
<organism evidence="1 2">
    <name type="scientific">Melia azedarach</name>
    <name type="common">Chinaberry tree</name>
    <dbReference type="NCBI Taxonomy" id="155640"/>
    <lineage>
        <taxon>Eukaryota</taxon>
        <taxon>Viridiplantae</taxon>
        <taxon>Streptophyta</taxon>
        <taxon>Embryophyta</taxon>
        <taxon>Tracheophyta</taxon>
        <taxon>Spermatophyta</taxon>
        <taxon>Magnoliopsida</taxon>
        <taxon>eudicotyledons</taxon>
        <taxon>Gunneridae</taxon>
        <taxon>Pentapetalae</taxon>
        <taxon>rosids</taxon>
        <taxon>malvids</taxon>
        <taxon>Sapindales</taxon>
        <taxon>Meliaceae</taxon>
        <taxon>Melia</taxon>
    </lineage>
</organism>